<feature type="non-terminal residue" evidence="1">
    <location>
        <position position="1"/>
    </location>
</feature>
<name>A0A383CKK9_9ZZZZ</name>
<dbReference type="EMBL" id="UINC01209227">
    <property type="protein sequence ID" value="SVE32158.1"/>
    <property type="molecule type" value="Genomic_DNA"/>
</dbReference>
<reference evidence="1" key="1">
    <citation type="submission" date="2018-05" db="EMBL/GenBank/DDBJ databases">
        <authorList>
            <person name="Lanie J.A."/>
            <person name="Ng W.-L."/>
            <person name="Kazmierczak K.M."/>
            <person name="Andrzejewski T.M."/>
            <person name="Davidsen T.M."/>
            <person name="Wayne K.J."/>
            <person name="Tettelin H."/>
            <person name="Glass J.I."/>
            <person name="Rusch D."/>
            <person name="Podicherti R."/>
            <person name="Tsui H.-C.T."/>
            <person name="Winkler M.E."/>
        </authorList>
    </citation>
    <scope>NUCLEOTIDE SEQUENCE</scope>
</reference>
<accession>A0A383CKK9</accession>
<proteinExistence type="predicted"/>
<evidence type="ECO:0000313" key="1">
    <source>
        <dbReference type="EMBL" id="SVE32158.1"/>
    </source>
</evidence>
<protein>
    <submittedName>
        <fullName evidence="1">Uncharacterized protein</fullName>
    </submittedName>
</protein>
<organism evidence="1">
    <name type="scientific">marine metagenome</name>
    <dbReference type="NCBI Taxonomy" id="408172"/>
    <lineage>
        <taxon>unclassified sequences</taxon>
        <taxon>metagenomes</taxon>
        <taxon>ecological metagenomes</taxon>
    </lineage>
</organism>
<dbReference type="AlphaFoldDB" id="A0A383CKK9"/>
<gene>
    <name evidence="1" type="ORF">METZ01_LOCUS485012</name>
</gene>
<sequence length="81" mass="9756">FYSFPLFDHSKKEWADEIIHHAGMINHFTHRNHIVLSNVMTNHFNKTDLPTKFHEHFIRDVESGENRHDPDPNKLVDFIYE</sequence>